<dbReference type="InterPro" id="IPR010449">
    <property type="entry name" value="Numb_domain"/>
</dbReference>
<dbReference type="CTD" id="8650"/>
<feature type="region of interest" description="Disordered" evidence="3">
    <location>
        <begin position="479"/>
        <end position="498"/>
    </location>
</feature>
<keyword evidence="2" id="KW-0597">Phosphoprotein</keyword>
<organism evidence="5 6">
    <name type="scientific">Agrilus planipennis</name>
    <name type="common">Emerald ash borer</name>
    <name type="synonym">Agrilus marcopoli</name>
    <dbReference type="NCBI Taxonomy" id="224129"/>
    <lineage>
        <taxon>Eukaryota</taxon>
        <taxon>Metazoa</taxon>
        <taxon>Ecdysozoa</taxon>
        <taxon>Arthropoda</taxon>
        <taxon>Hexapoda</taxon>
        <taxon>Insecta</taxon>
        <taxon>Pterygota</taxon>
        <taxon>Neoptera</taxon>
        <taxon>Endopterygota</taxon>
        <taxon>Coleoptera</taxon>
        <taxon>Polyphaga</taxon>
        <taxon>Elateriformia</taxon>
        <taxon>Buprestoidea</taxon>
        <taxon>Buprestidae</taxon>
        <taxon>Agrilinae</taxon>
        <taxon>Agrilus</taxon>
    </lineage>
</organism>
<dbReference type="Pfam" id="PF06311">
    <property type="entry name" value="NumbF"/>
    <property type="match status" value="1"/>
</dbReference>
<gene>
    <name evidence="6" type="primary">LOC108736708</name>
</gene>
<dbReference type="Pfam" id="PF00640">
    <property type="entry name" value="PID"/>
    <property type="match status" value="1"/>
</dbReference>
<evidence type="ECO:0000259" key="4">
    <source>
        <dbReference type="PROSITE" id="PS01179"/>
    </source>
</evidence>
<keyword evidence="5" id="KW-1185">Reference proteome</keyword>
<dbReference type="PANTHER" id="PTHR47368:SF2">
    <property type="entry name" value="PID DOMAIN-CONTAINING PROTEIN"/>
    <property type="match status" value="1"/>
</dbReference>
<evidence type="ECO:0000256" key="2">
    <source>
        <dbReference type="ARBA" id="ARBA00022553"/>
    </source>
</evidence>
<dbReference type="FunCoup" id="A0A1W4WLD2">
    <property type="interactions" value="604"/>
</dbReference>
<evidence type="ECO:0000256" key="1">
    <source>
        <dbReference type="ARBA" id="ARBA00022473"/>
    </source>
</evidence>
<dbReference type="STRING" id="224129.A0A1W4WLD2"/>
<dbReference type="InterPro" id="IPR016698">
    <property type="entry name" value="Numb/numb-like"/>
</dbReference>
<keyword evidence="1" id="KW-0217">Developmental protein</keyword>
<evidence type="ECO:0000256" key="3">
    <source>
        <dbReference type="SAM" id="MobiDB-lite"/>
    </source>
</evidence>
<protein>
    <submittedName>
        <fullName evidence="6">Protein numb</fullName>
    </submittedName>
</protein>
<dbReference type="OrthoDB" id="10070446at2759"/>
<name>A0A1W4WLD2_AGRPL</name>
<dbReference type="KEGG" id="apln:108736708"/>
<dbReference type="PROSITE" id="PS01179">
    <property type="entry name" value="PID"/>
    <property type="match status" value="1"/>
</dbReference>
<dbReference type="InterPro" id="IPR011993">
    <property type="entry name" value="PH-like_dom_sf"/>
</dbReference>
<dbReference type="AlphaFoldDB" id="A0A1W4WLD2"/>
<dbReference type="PANTHER" id="PTHR47368">
    <property type="entry name" value="NUMB"/>
    <property type="match status" value="1"/>
</dbReference>
<dbReference type="RefSeq" id="XP_018324741.1">
    <property type="nucleotide sequence ID" value="XM_018469239.1"/>
</dbReference>
<feature type="domain" description="PID" evidence="4">
    <location>
        <begin position="20"/>
        <end position="115"/>
    </location>
</feature>
<dbReference type="GeneID" id="108736708"/>
<accession>A0A1W4WLD2</accession>
<feature type="region of interest" description="Disordered" evidence="3">
    <location>
        <begin position="294"/>
        <end position="330"/>
    </location>
</feature>
<dbReference type="GO" id="GO:0005737">
    <property type="term" value="C:cytoplasm"/>
    <property type="evidence" value="ECO:0007669"/>
    <property type="project" value="TreeGrafter"/>
</dbReference>
<dbReference type="SMART" id="SM00462">
    <property type="entry name" value="PTB"/>
    <property type="match status" value="1"/>
</dbReference>
<sequence>MPKGPIIIHYTNFFILQGSRRRPVRATLHVSGDGLRVVEDETKGLIVDQTIEKVSFCAPDRNHERGFSYICRDGTTRRWMCHGFLALRESGERLSHAVGCAFAVCLERKQKRDKECSVTMTFDNKNSTFTRTGSFRQQGLTERLERTSDAPKPPPVNPFAIERPHATPGMLARQGSCRGFSTIGQSSPFKRQMSLRVNDLPSNTERLNAFLAAANSNSIKTPTNGKQVSPIPEISPGDSVTALCQQLSQGLSQLTNSNSDDFNFNNNVSVNQNQNNKNNLTLTISNTTVSFNHSPLSSPTGSSVPIRTSLRGSVNSSPAMDSTKSASPINLNMTPVLNQTFTTAKNSSVHGTSTFISNERNNSSINGTNTFNTNEGFMKTNDEFGGPFDSKQKLNENAAPPAPTNEVLPKPDQWLGKIVNSTAPPKKVDGTSPRKAFISSHSRAFSLDSGENYHYSHSLKSPDPFDAEWAALAARQNKNGTNPFLTSNTKPQAFQVQL</sequence>
<evidence type="ECO:0000313" key="6">
    <source>
        <dbReference type="RefSeq" id="XP_018324741.1"/>
    </source>
</evidence>
<feature type="region of interest" description="Disordered" evidence="3">
    <location>
        <begin position="381"/>
        <end position="410"/>
    </location>
</feature>
<dbReference type="InterPro" id="IPR006020">
    <property type="entry name" value="PTB/PI_dom"/>
</dbReference>
<dbReference type="Proteomes" id="UP000192223">
    <property type="component" value="Unplaced"/>
</dbReference>
<dbReference type="Gene3D" id="2.30.29.30">
    <property type="entry name" value="Pleckstrin-homology domain (PH domain)/Phosphotyrosine-binding domain (PTB)"/>
    <property type="match status" value="1"/>
</dbReference>
<dbReference type="InParanoid" id="A0A1W4WLD2"/>
<dbReference type="SUPFAM" id="SSF50729">
    <property type="entry name" value="PH domain-like"/>
    <property type="match status" value="1"/>
</dbReference>
<proteinExistence type="predicted"/>
<evidence type="ECO:0000313" key="5">
    <source>
        <dbReference type="Proteomes" id="UP000192223"/>
    </source>
</evidence>
<reference evidence="6" key="1">
    <citation type="submission" date="2025-08" db="UniProtKB">
        <authorList>
            <consortium name="RefSeq"/>
        </authorList>
    </citation>
    <scope>IDENTIFICATION</scope>
    <source>
        <tissue evidence="6">Entire body</tissue>
    </source>
</reference>